<dbReference type="Proteomes" id="UP000717515">
    <property type="component" value="Unassembled WGS sequence"/>
</dbReference>
<dbReference type="Pfam" id="PF14022">
    <property type="entry name" value="DUF4238"/>
    <property type="match status" value="1"/>
</dbReference>
<name>A0A9P8A629_MORAP</name>
<gene>
    <name evidence="1" type="ORF">KVV02_002551</name>
</gene>
<dbReference type="AlphaFoldDB" id="A0A9P8A629"/>
<proteinExistence type="predicted"/>
<dbReference type="EMBL" id="JAIFTL010000103">
    <property type="protein sequence ID" value="KAG9323401.1"/>
    <property type="molecule type" value="Genomic_DNA"/>
</dbReference>
<protein>
    <submittedName>
        <fullName evidence="1">Uncharacterized protein</fullName>
    </submittedName>
</protein>
<accession>A0A9P8A629</accession>
<evidence type="ECO:0000313" key="1">
    <source>
        <dbReference type="EMBL" id="KAG9323401.1"/>
    </source>
</evidence>
<evidence type="ECO:0000313" key="2">
    <source>
        <dbReference type="Proteomes" id="UP000717515"/>
    </source>
</evidence>
<comment type="caution">
    <text evidence="1">The sequence shown here is derived from an EMBL/GenBank/DDBJ whole genome shotgun (WGS) entry which is preliminary data.</text>
</comment>
<organism evidence="1 2">
    <name type="scientific">Mortierella alpina</name>
    <name type="common">Oleaginous fungus</name>
    <name type="synonym">Mortierella renispora</name>
    <dbReference type="NCBI Taxonomy" id="64518"/>
    <lineage>
        <taxon>Eukaryota</taxon>
        <taxon>Fungi</taxon>
        <taxon>Fungi incertae sedis</taxon>
        <taxon>Mucoromycota</taxon>
        <taxon>Mortierellomycotina</taxon>
        <taxon>Mortierellomycetes</taxon>
        <taxon>Mortierellales</taxon>
        <taxon>Mortierellaceae</taxon>
        <taxon>Mortierella</taxon>
    </lineage>
</organism>
<sequence length="108" mass="12243">MTIDQYHHYIPRFILKGCSTVTLPQLGARNGHIIKVYGVRDETLAMADTSRAYGIMNMYRGLGLDNYLHFEKLLSKLESSSSVFMNAIRSGSKDLLLKRVELVNFKSS</sequence>
<dbReference type="InterPro" id="IPR025332">
    <property type="entry name" value="DUF4238"/>
</dbReference>
<reference evidence="1" key="1">
    <citation type="submission" date="2021-07" db="EMBL/GenBank/DDBJ databases">
        <title>Draft genome of Mortierella alpina, strain LL118, isolated from an aspen leaf litter sample.</title>
        <authorList>
            <person name="Yang S."/>
            <person name="Vinatzer B.A."/>
        </authorList>
    </citation>
    <scope>NUCLEOTIDE SEQUENCE</scope>
    <source>
        <strain evidence="1">LL118</strain>
    </source>
</reference>